<reference evidence="1 2" key="1">
    <citation type="submission" date="2016-11" db="EMBL/GenBank/DDBJ databases">
        <authorList>
            <person name="Jaros S."/>
            <person name="Januszkiewicz K."/>
            <person name="Wedrychowicz H."/>
        </authorList>
    </citation>
    <scope>NUCLEOTIDE SEQUENCE [LARGE SCALE GENOMIC DNA]</scope>
    <source>
        <strain evidence="1 2">DSM 17737</strain>
    </source>
</reference>
<dbReference type="RefSeq" id="WP_074200727.1">
    <property type="nucleotide sequence ID" value="NZ_FSRE01000001.1"/>
</dbReference>
<name>A0A1N6DUB9_9GAMM</name>
<gene>
    <name evidence="1" type="ORF">SAMN05443662_0416</name>
</gene>
<proteinExistence type="predicted"/>
<accession>A0A1N6DUB9</accession>
<evidence type="ECO:0000313" key="1">
    <source>
        <dbReference type="EMBL" id="SIN74307.1"/>
    </source>
</evidence>
<dbReference type="AlphaFoldDB" id="A0A1N6DUB9"/>
<evidence type="ECO:0000313" key="2">
    <source>
        <dbReference type="Proteomes" id="UP000198461"/>
    </source>
</evidence>
<dbReference type="EMBL" id="FSRE01000001">
    <property type="protein sequence ID" value="SIN74307.1"/>
    <property type="molecule type" value="Genomic_DNA"/>
</dbReference>
<dbReference type="Proteomes" id="UP000198461">
    <property type="component" value="Unassembled WGS sequence"/>
</dbReference>
<dbReference type="OrthoDB" id="329419at2"/>
<dbReference type="STRING" id="364032.SAMN05443662_0416"/>
<protein>
    <submittedName>
        <fullName evidence="1">Protein required for attachment to host cells</fullName>
    </submittedName>
</protein>
<organism evidence="1 2">
    <name type="scientific">Sulfurivirga caldicuralii</name>
    <dbReference type="NCBI Taxonomy" id="364032"/>
    <lineage>
        <taxon>Bacteria</taxon>
        <taxon>Pseudomonadati</taxon>
        <taxon>Pseudomonadota</taxon>
        <taxon>Gammaproteobacteria</taxon>
        <taxon>Thiotrichales</taxon>
        <taxon>Piscirickettsiaceae</taxon>
        <taxon>Sulfurivirga</taxon>
    </lineage>
</organism>
<dbReference type="Pfam" id="PF10116">
    <property type="entry name" value="Host_attach"/>
    <property type="match status" value="1"/>
</dbReference>
<keyword evidence="2" id="KW-1185">Reference proteome</keyword>
<dbReference type="InterPro" id="IPR019291">
    <property type="entry name" value="Host_attachment_protein"/>
</dbReference>
<sequence>MKKTWIVVADSSRARLFTAETPTSGLQELEDLQHIQARLHDQELTTDLPGKHSNDAGMGAHGYEPKVTPTEEEAIRFAKELAQELYKAFHEHKYEQLILVAAPKFLGHLRNALDKNVKKVVSFELAKDLTTEKPEEIRKHLPEYLPQL</sequence>